<comment type="caution">
    <text evidence="1">The sequence shown here is derived from an EMBL/GenBank/DDBJ whole genome shotgun (WGS) entry which is preliminary data.</text>
</comment>
<reference evidence="1 2" key="1">
    <citation type="submission" date="2024-04" db="EMBL/GenBank/DDBJ databases">
        <title>Polymorphospora sp. isolated from Baiyangdian Lake in Xiong'an New Area.</title>
        <authorList>
            <person name="Zhang X."/>
            <person name="Liu J."/>
        </authorList>
    </citation>
    <scope>NUCLEOTIDE SEQUENCE [LARGE SCALE GENOMIC DNA]</scope>
    <source>
        <strain evidence="1 2">2-325</strain>
    </source>
</reference>
<evidence type="ECO:0000313" key="2">
    <source>
        <dbReference type="Proteomes" id="UP001582793"/>
    </source>
</evidence>
<gene>
    <name evidence="1" type="ORF">AAFH96_37255</name>
</gene>
<evidence type="ECO:0000313" key="1">
    <source>
        <dbReference type="EMBL" id="MFB6398662.1"/>
    </source>
</evidence>
<protein>
    <submittedName>
        <fullName evidence="1">Transposase</fullName>
    </submittedName>
</protein>
<dbReference type="EMBL" id="JBCGDC010000340">
    <property type="protein sequence ID" value="MFB6398662.1"/>
    <property type="molecule type" value="Genomic_DNA"/>
</dbReference>
<sequence>MYVKASTRKTRDGQTIRYLQLAHNEWDPIAKASKTRVLYSFGREDQLDVAGVRRLVDALSRLLDPADALAAAAPTGLSFLESRPLGGAWLLDGLWRQLGIDKIARGMVNTARREVDVERVLFALVANRALKPSSKLAASEWVCHDVHLPGLPNVTDDACYRAMDDLIGVEPALTRAIYDSIADLLNLEVDLLFFDTTSTYFELDEADDLAWRDDKGRVVDEGDPAAVKQAGFRTHGKSK</sequence>
<feature type="non-terminal residue" evidence="1">
    <location>
        <position position="239"/>
    </location>
</feature>
<name>A0ABV5D320_9ACTN</name>
<keyword evidence="2" id="KW-1185">Reference proteome</keyword>
<proteinExistence type="predicted"/>
<organism evidence="1 2">
    <name type="scientific">Polymorphospora lycopeni</name>
    <dbReference type="NCBI Taxonomy" id="3140240"/>
    <lineage>
        <taxon>Bacteria</taxon>
        <taxon>Bacillati</taxon>
        <taxon>Actinomycetota</taxon>
        <taxon>Actinomycetes</taxon>
        <taxon>Micromonosporales</taxon>
        <taxon>Micromonosporaceae</taxon>
        <taxon>Polymorphospora</taxon>
    </lineage>
</organism>
<dbReference type="Proteomes" id="UP001582793">
    <property type="component" value="Unassembled WGS sequence"/>
</dbReference>
<accession>A0ABV5D320</accession>